<evidence type="ECO:0000313" key="2">
    <source>
        <dbReference type="Proteomes" id="UP001500212"/>
    </source>
</evidence>
<organism evidence="1 2">
    <name type="scientific">Actinoallomurus liliacearum</name>
    <dbReference type="NCBI Taxonomy" id="1080073"/>
    <lineage>
        <taxon>Bacteria</taxon>
        <taxon>Bacillati</taxon>
        <taxon>Actinomycetota</taxon>
        <taxon>Actinomycetes</taxon>
        <taxon>Streptosporangiales</taxon>
        <taxon>Thermomonosporaceae</taxon>
        <taxon>Actinoallomurus</taxon>
    </lineage>
</organism>
<proteinExistence type="predicted"/>
<comment type="caution">
    <text evidence="1">The sequence shown here is derived from an EMBL/GenBank/DDBJ whole genome shotgun (WGS) entry which is preliminary data.</text>
</comment>
<dbReference type="Proteomes" id="UP001500212">
    <property type="component" value="Unassembled WGS sequence"/>
</dbReference>
<evidence type="ECO:0000313" key="1">
    <source>
        <dbReference type="EMBL" id="GAA4611352.1"/>
    </source>
</evidence>
<keyword evidence="2" id="KW-1185">Reference proteome</keyword>
<protein>
    <recommendedName>
        <fullName evidence="3">Alpha/beta hydrolase</fullName>
    </recommendedName>
</protein>
<evidence type="ECO:0008006" key="3">
    <source>
        <dbReference type="Google" id="ProtNLM"/>
    </source>
</evidence>
<name>A0ABP8TQ81_9ACTN</name>
<dbReference type="InterPro" id="IPR029058">
    <property type="entry name" value="AB_hydrolase_fold"/>
</dbReference>
<sequence>MLGAVAGAVDTVLGPPCAEVGVLDGQFADEPGELKEIHWVDGAGHVDLYDRKQYVDLVVEKLAGFFAENLGE</sequence>
<dbReference type="Gene3D" id="3.40.50.1820">
    <property type="entry name" value="alpha/beta hydrolase"/>
    <property type="match status" value="1"/>
</dbReference>
<dbReference type="EMBL" id="BAABHJ010000017">
    <property type="protein sequence ID" value="GAA4611352.1"/>
    <property type="molecule type" value="Genomic_DNA"/>
</dbReference>
<gene>
    <name evidence="1" type="ORF">GCM10023195_47990</name>
</gene>
<accession>A0ABP8TQ81</accession>
<reference evidence="2" key="1">
    <citation type="journal article" date="2019" name="Int. J. Syst. Evol. Microbiol.">
        <title>The Global Catalogue of Microorganisms (GCM) 10K type strain sequencing project: providing services to taxonomists for standard genome sequencing and annotation.</title>
        <authorList>
            <consortium name="The Broad Institute Genomics Platform"/>
            <consortium name="The Broad Institute Genome Sequencing Center for Infectious Disease"/>
            <person name="Wu L."/>
            <person name="Ma J."/>
        </authorList>
    </citation>
    <scope>NUCLEOTIDE SEQUENCE [LARGE SCALE GENOMIC DNA]</scope>
    <source>
        <strain evidence="2">JCM 17938</strain>
    </source>
</reference>